<dbReference type="EMBL" id="BSXS01000112">
    <property type="protein sequence ID" value="GME70883.1"/>
    <property type="molecule type" value="Genomic_DNA"/>
</dbReference>
<gene>
    <name evidence="1" type="ORF">Amon02_000037200</name>
</gene>
<keyword evidence="2" id="KW-1185">Reference proteome</keyword>
<dbReference type="Proteomes" id="UP001165064">
    <property type="component" value="Unassembled WGS sequence"/>
</dbReference>
<sequence>MKFSSSVLFSIMASSAMASTDASVSYTPPSSTVVSVPSSSSSAVIDLNDPVQKSLVSIFSKFLTGAGAVSTIGGAIAGLNGSGSDSGSSNKIKRDFESFLSASYAPTATNSQSSSSATPSLHIDMNDPVQKNILSDIGNFLKNAISTILKRDETSAPSADELAQLVANLAAAISSASSASAAPTATPTNVKRDVETSASYSPSATISSYAAYASASSSAVVDPNDPVQKSVLSLFFKAIPTVVGLFTGGLGSSNNSNKMKRDLESLITVPTGTATSDSSVSVDMSDPAQKAIWGDIGKTMLKGISKRDYDALSDAQRKGLEK</sequence>
<comment type="caution">
    <text evidence="1">The sequence shown here is derived from an EMBL/GenBank/DDBJ whole genome shotgun (WGS) entry which is preliminary data.</text>
</comment>
<protein>
    <submittedName>
        <fullName evidence="1">Unnamed protein product</fullName>
    </submittedName>
</protein>
<organism evidence="1 2">
    <name type="scientific">Ambrosiozyma monospora</name>
    <name type="common">Yeast</name>
    <name type="synonym">Endomycopsis monosporus</name>
    <dbReference type="NCBI Taxonomy" id="43982"/>
    <lineage>
        <taxon>Eukaryota</taxon>
        <taxon>Fungi</taxon>
        <taxon>Dikarya</taxon>
        <taxon>Ascomycota</taxon>
        <taxon>Saccharomycotina</taxon>
        <taxon>Pichiomycetes</taxon>
        <taxon>Pichiales</taxon>
        <taxon>Pichiaceae</taxon>
        <taxon>Ambrosiozyma</taxon>
    </lineage>
</organism>
<accession>A0ACB5ST71</accession>
<name>A0ACB5ST71_AMBMO</name>
<reference evidence="1" key="1">
    <citation type="submission" date="2023-04" db="EMBL/GenBank/DDBJ databases">
        <title>Ambrosiozyma monospora NBRC 10751.</title>
        <authorList>
            <person name="Ichikawa N."/>
            <person name="Sato H."/>
            <person name="Tonouchi N."/>
        </authorList>
    </citation>
    <scope>NUCLEOTIDE SEQUENCE</scope>
    <source>
        <strain evidence="1">NBRC 10751</strain>
    </source>
</reference>
<evidence type="ECO:0000313" key="2">
    <source>
        <dbReference type="Proteomes" id="UP001165064"/>
    </source>
</evidence>
<proteinExistence type="predicted"/>
<evidence type="ECO:0000313" key="1">
    <source>
        <dbReference type="EMBL" id="GME70883.1"/>
    </source>
</evidence>